<reference evidence="2 3" key="1">
    <citation type="submission" date="2019-04" db="EMBL/GenBank/DDBJ databases">
        <title>Lysinibacillus genome sequencing.</title>
        <authorList>
            <person name="Dunlap C."/>
        </authorList>
    </citation>
    <scope>NUCLEOTIDE SEQUENCE [LARGE SCALE GENOMIC DNA]</scope>
    <source>
        <strain evidence="2 3">NBRC 109424</strain>
    </source>
</reference>
<organism evidence="2 3">
    <name type="scientific">Lysinibacillus varians</name>
    <dbReference type="NCBI Taxonomy" id="1145276"/>
    <lineage>
        <taxon>Bacteria</taxon>
        <taxon>Bacillati</taxon>
        <taxon>Bacillota</taxon>
        <taxon>Bacilli</taxon>
        <taxon>Bacillales</taxon>
        <taxon>Bacillaceae</taxon>
        <taxon>Lysinibacillus</taxon>
    </lineage>
</organism>
<dbReference type="EMBL" id="SZPV01000023">
    <property type="protein sequence ID" value="TKI63066.1"/>
    <property type="molecule type" value="Genomic_DNA"/>
</dbReference>
<keyword evidence="1" id="KW-0472">Membrane</keyword>
<proteinExistence type="predicted"/>
<comment type="caution">
    <text evidence="2">The sequence shown here is derived from an EMBL/GenBank/DDBJ whole genome shotgun (WGS) entry which is preliminary data.</text>
</comment>
<evidence type="ECO:0008006" key="4">
    <source>
        <dbReference type="Google" id="ProtNLM"/>
    </source>
</evidence>
<feature type="transmembrane region" description="Helical" evidence="1">
    <location>
        <begin position="69"/>
        <end position="89"/>
    </location>
</feature>
<keyword evidence="3" id="KW-1185">Reference proteome</keyword>
<name>A0ABY2TDG8_9BACI</name>
<feature type="transmembrane region" description="Helical" evidence="1">
    <location>
        <begin position="16"/>
        <end position="33"/>
    </location>
</feature>
<gene>
    <name evidence="2" type="ORF">FC752_12250</name>
</gene>
<dbReference type="Proteomes" id="UP000308539">
    <property type="component" value="Unassembled WGS sequence"/>
</dbReference>
<dbReference type="RefSeq" id="WP_137036933.1">
    <property type="nucleotide sequence ID" value="NZ_CP006837.1"/>
</dbReference>
<evidence type="ECO:0000313" key="3">
    <source>
        <dbReference type="Proteomes" id="UP000308539"/>
    </source>
</evidence>
<protein>
    <recommendedName>
        <fullName evidence="4">DUF4181 domain-containing protein</fullName>
    </recommendedName>
</protein>
<sequence>MMKFFKKITFIHPIRKYIHVILIIFMFALVVPAGFDPLYLNLIMVLFGLVILNRGFDYKGTDTKAYYKCLYMGVAMCLLFIVLFIVQFIKNG</sequence>
<evidence type="ECO:0000256" key="1">
    <source>
        <dbReference type="SAM" id="Phobius"/>
    </source>
</evidence>
<feature type="transmembrane region" description="Helical" evidence="1">
    <location>
        <begin position="39"/>
        <end position="57"/>
    </location>
</feature>
<keyword evidence="1" id="KW-1133">Transmembrane helix</keyword>
<accession>A0ABY2TDG8</accession>
<keyword evidence="1" id="KW-0812">Transmembrane</keyword>
<evidence type="ECO:0000313" key="2">
    <source>
        <dbReference type="EMBL" id="TKI63066.1"/>
    </source>
</evidence>